<name>A0A0B5AW41_9BACL</name>
<dbReference type="Proteomes" id="UP000031449">
    <property type="component" value="Chromosome"/>
</dbReference>
<accession>A0A0B5AW41</accession>
<dbReference type="BioCyc" id="JESP1508404:G14D9-12876-MONOMER"/>
<dbReference type="EMBL" id="CP009416">
    <property type="protein sequence ID" value="AJD92912.1"/>
    <property type="molecule type" value="Genomic_DNA"/>
</dbReference>
<dbReference type="OrthoDB" id="9778153at2"/>
<proteinExistence type="predicted"/>
<dbReference type="AlphaFoldDB" id="A0A0B5AW41"/>
<sequence length="315" mass="35927">MSVKKLQSSTQTYLSHIIDYAGLFPPALLSLDEAIRNYAEYQQHADAWMLGRFVMPVGRITELEAYLHLFSADRKLDLSVTGRPADTETWLKQFRSDMKTLADFKAEHSNLVTVSMLELPLPSGVLDQSLFKKAAAETGDAQVFFEVTTPLHSREWEQHIIGTLDQINYYNDSAKQKIGFKLRMGGVTADAFPTAEQAAFVLKACSDRNIPQKFTAGLHHPVRMYREEVQTDMHGFLNVFTAAMLGRVCHLEQNEIAYILTDQHADHFSFQKDGFMWKELKVHTEEIRQLRAALYSFGSCSFEEPREDLQALRLL</sequence>
<keyword evidence="2" id="KW-1185">Reference proteome</keyword>
<protein>
    <submittedName>
        <fullName evidence="1">Uncharacterized protein</fullName>
    </submittedName>
</protein>
<organism evidence="1 2">
    <name type="scientific">Jeotgalibacillus malaysiensis</name>
    <dbReference type="NCBI Taxonomy" id="1508404"/>
    <lineage>
        <taxon>Bacteria</taxon>
        <taxon>Bacillati</taxon>
        <taxon>Bacillota</taxon>
        <taxon>Bacilli</taxon>
        <taxon>Bacillales</taxon>
        <taxon>Caryophanaceae</taxon>
        <taxon>Jeotgalibacillus</taxon>
    </lineage>
</organism>
<reference evidence="1 2" key="1">
    <citation type="submission" date="2014-08" db="EMBL/GenBank/DDBJ databases">
        <title>Complete genome of a marine bacteria Jeotgalibacillus malaysiensis.</title>
        <authorList>
            <person name="Yaakop A.S."/>
            <person name="Chan K.-G."/>
            <person name="Goh K.M."/>
        </authorList>
    </citation>
    <scope>NUCLEOTIDE SEQUENCE [LARGE SCALE GENOMIC DNA]</scope>
    <source>
        <strain evidence="1 2">D5</strain>
    </source>
</reference>
<gene>
    <name evidence="1" type="ORF">JMA_35950</name>
</gene>
<dbReference type="HOGENOM" id="CLU_058236_0_0_9"/>
<dbReference type="KEGG" id="jeo:JMA_35950"/>
<dbReference type="STRING" id="1508404.JMA_35950"/>
<evidence type="ECO:0000313" key="2">
    <source>
        <dbReference type="Proteomes" id="UP000031449"/>
    </source>
</evidence>
<evidence type="ECO:0000313" key="1">
    <source>
        <dbReference type="EMBL" id="AJD92912.1"/>
    </source>
</evidence>